<evidence type="ECO:0000313" key="1">
    <source>
        <dbReference type="EMBL" id="MPM05602.1"/>
    </source>
</evidence>
<accession>A0A644WPB7</accession>
<dbReference type="AlphaFoldDB" id="A0A644WPB7"/>
<gene>
    <name evidence="1" type="ORF">SDC9_51892</name>
</gene>
<organism evidence="1">
    <name type="scientific">bioreactor metagenome</name>
    <dbReference type="NCBI Taxonomy" id="1076179"/>
    <lineage>
        <taxon>unclassified sequences</taxon>
        <taxon>metagenomes</taxon>
        <taxon>ecological metagenomes</taxon>
    </lineage>
</organism>
<protein>
    <submittedName>
        <fullName evidence="1">Uncharacterized protein</fullName>
    </submittedName>
</protein>
<sequence length="394" mass="43343">MRVLSKVLIVASMVIFFTSCATSITVRHLVPGEVDLSASRNIAVASTNAYKFPYGRPLSPWIQGLSETDFTLSSGYDTNLASSVASTASRMILDSVQGTGYFTVLTPEVTDAYMTLSKVGENTSAMLKSKGMQALLSSSISYMDVEEQVVGRDVKTFVTEDVDPNPNDAIVNIKSYEKVTSREYFLVQKATLTLTYTIFDLGSGSILFSRSFTGKEEQETKIGIRTYDAGAPGGYRDERRYSSGYAPSFKPLFEKIIRSFSSTISKQLAPSWQTKRLTLMSNKPKLEAAKGAYTLAERGSYEAAYRQFLSLYEGNGHIASGYNAALLLEAMGRFTEAVDLMNDVYNRSGSRQAYTALLSMQEAKSQSEKAQRQISGESTLDGQGVMMMQYVVME</sequence>
<dbReference type="EMBL" id="VSSQ01001147">
    <property type="protein sequence ID" value="MPM05602.1"/>
    <property type="molecule type" value="Genomic_DNA"/>
</dbReference>
<reference evidence="1" key="1">
    <citation type="submission" date="2019-08" db="EMBL/GenBank/DDBJ databases">
        <authorList>
            <person name="Kucharzyk K."/>
            <person name="Murdoch R.W."/>
            <person name="Higgins S."/>
            <person name="Loffler F."/>
        </authorList>
    </citation>
    <scope>NUCLEOTIDE SEQUENCE</scope>
</reference>
<name>A0A644WPB7_9ZZZZ</name>
<comment type="caution">
    <text evidence="1">The sequence shown here is derived from an EMBL/GenBank/DDBJ whole genome shotgun (WGS) entry which is preliminary data.</text>
</comment>
<proteinExistence type="predicted"/>
<dbReference type="PROSITE" id="PS51257">
    <property type="entry name" value="PROKAR_LIPOPROTEIN"/>
    <property type="match status" value="1"/>
</dbReference>